<dbReference type="GO" id="GO:0004392">
    <property type="term" value="F:heme oxygenase (decyclizing) activity"/>
    <property type="evidence" value="ECO:0007669"/>
    <property type="project" value="InterPro"/>
</dbReference>
<accession>A0A0P9D1C4</accession>
<dbReference type="InterPro" id="IPR016084">
    <property type="entry name" value="Haem_Oase-like_multi-hlx"/>
</dbReference>
<dbReference type="Pfam" id="PF01126">
    <property type="entry name" value="Heme_oxygenase"/>
    <property type="match status" value="1"/>
</dbReference>
<comment type="caution">
    <text evidence="1">The sequence shown here is derived from an EMBL/GenBank/DDBJ whole genome shotgun (WGS) entry which is preliminary data.</text>
</comment>
<sequence length="199" mass="21676">MQQGIFVILERLKHETHAAHMRLEASVDLPSRLRSPESYRDLLARFYGFYAPLEPRILARAEWAAHDFPIAPRAKVPALEHDLAALGYTPESLAALPRCTELPALTSFPAALGALYVLEGATLGGQVISRAVRGQLGYTPETGCAFFASYGRELGPMWQAFRAFLTNVELEQPASADAIVVGAHATFAAFGAWIASFEC</sequence>
<dbReference type="CDD" id="cd19166">
    <property type="entry name" value="HemeO-bac"/>
    <property type="match status" value="1"/>
</dbReference>
<name>A0A0P9D1C4_9CHLR</name>
<proteinExistence type="predicted"/>
<dbReference type="InterPro" id="IPR016053">
    <property type="entry name" value="Haem_Oase-like"/>
</dbReference>
<dbReference type="AlphaFoldDB" id="A0A0P9D1C4"/>
<gene>
    <name evidence="1" type="ORF">SE17_13820</name>
</gene>
<dbReference type="Gene3D" id="1.20.910.10">
    <property type="entry name" value="Heme oxygenase-like"/>
    <property type="match status" value="1"/>
</dbReference>
<evidence type="ECO:0000313" key="1">
    <source>
        <dbReference type="EMBL" id="KPV52719.1"/>
    </source>
</evidence>
<dbReference type="Proteomes" id="UP000050509">
    <property type="component" value="Unassembled WGS sequence"/>
</dbReference>
<evidence type="ECO:0008006" key="3">
    <source>
        <dbReference type="Google" id="ProtNLM"/>
    </source>
</evidence>
<organism evidence="1 2">
    <name type="scientific">Kouleothrix aurantiaca</name>
    <dbReference type="NCBI Taxonomy" id="186479"/>
    <lineage>
        <taxon>Bacteria</taxon>
        <taxon>Bacillati</taxon>
        <taxon>Chloroflexota</taxon>
        <taxon>Chloroflexia</taxon>
        <taxon>Chloroflexales</taxon>
        <taxon>Roseiflexineae</taxon>
        <taxon>Roseiflexaceae</taxon>
        <taxon>Kouleothrix</taxon>
    </lineage>
</organism>
<dbReference type="GO" id="GO:0006788">
    <property type="term" value="P:heme oxidation"/>
    <property type="evidence" value="ECO:0007669"/>
    <property type="project" value="InterPro"/>
</dbReference>
<dbReference type="PATRIC" id="fig|186479.3.peg.8389"/>
<evidence type="ECO:0000313" key="2">
    <source>
        <dbReference type="Proteomes" id="UP000050509"/>
    </source>
</evidence>
<protein>
    <recommendedName>
        <fullName evidence="3">Heme oxygenase</fullName>
    </recommendedName>
</protein>
<reference evidence="1 2" key="1">
    <citation type="submission" date="2015-09" db="EMBL/GenBank/DDBJ databases">
        <title>Draft genome sequence of Kouleothrix aurantiaca JCM 19913.</title>
        <authorList>
            <person name="Hemp J."/>
        </authorList>
    </citation>
    <scope>NUCLEOTIDE SEQUENCE [LARGE SCALE GENOMIC DNA]</scope>
    <source>
        <strain evidence="1 2">COM-B</strain>
    </source>
</reference>
<dbReference type="SUPFAM" id="SSF48613">
    <property type="entry name" value="Heme oxygenase-like"/>
    <property type="match status" value="1"/>
</dbReference>
<keyword evidence="2" id="KW-1185">Reference proteome</keyword>
<dbReference type="EMBL" id="LJCR01000453">
    <property type="protein sequence ID" value="KPV52719.1"/>
    <property type="molecule type" value="Genomic_DNA"/>
</dbReference>